<dbReference type="AlphaFoldDB" id="A0A316UD41"/>
<keyword evidence="2" id="KW-1185">Reference proteome</keyword>
<dbReference type="EMBL" id="KZ819322">
    <property type="protein sequence ID" value="PWN23157.1"/>
    <property type="molecule type" value="Genomic_DNA"/>
</dbReference>
<reference evidence="1 2" key="1">
    <citation type="journal article" date="2018" name="Mol. Biol. Evol.">
        <title>Broad Genomic Sampling Reveals a Smut Pathogenic Ancestry of the Fungal Clade Ustilaginomycotina.</title>
        <authorList>
            <person name="Kijpornyongpan T."/>
            <person name="Mondo S.J."/>
            <person name="Barry K."/>
            <person name="Sandor L."/>
            <person name="Lee J."/>
            <person name="Lipzen A."/>
            <person name="Pangilinan J."/>
            <person name="LaButti K."/>
            <person name="Hainaut M."/>
            <person name="Henrissat B."/>
            <person name="Grigoriev I.V."/>
            <person name="Spatafora J.W."/>
            <person name="Aime M.C."/>
        </authorList>
    </citation>
    <scope>NUCLEOTIDE SEQUENCE [LARGE SCALE GENOMIC DNA]</scope>
    <source>
        <strain evidence="1 2">MCA 4718</strain>
    </source>
</reference>
<protein>
    <submittedName>
        <fullName evidence="1">Uncharacterized protein</fullName>
    </submittedName>
</protein>
<organism evidence="1 2">
    <name type="scientific">Pseudomicrostroma glucosiphilum</name>
    <dbReference type="NCBI Taxonomy" id="1684307"/>
    <lineage>
        <taxon>Eukaryota</taxon>
        <taxon>Fungi</taxon>
        <taxon>Dikarya</taxon>
        <taxon>Basidiomycota</taxon>
        <taxon>Ustilaginomycotina</taxon>
        <taxon>Exobasidiomycetes</taxon>
        <taxon>Microstromatales</taxon>
        <taxon>Microstromatales incertae sedis</taxon>
        <taxon>Pseudomicrostroma</taxon>
    </lineage>
</organism>
<sequence length="94" mass="10525">MHKAGRRKSSRSIPCPRLRPQSCRALFTSLICARFITLGPKERSNMTSWGGCEGSRGTVERKAVSRAHPSIIPALVPFCPRRCASERARTLMER</sequence>
<dbReference type="Proteomes" id="UP000245942">
    <property type="component" value="Unassembled WGS sequence"/>
</dbReference>
<proteinExistence type="predicted"/>
<accession>A0A316UD41</accession>
<evidence type="ECO:0000313" key="1">
    <source>
        <dbReference type="EMBL" id="PWN23157.1"/>
    </source>
</evidence>
<dbReference type="GeneID" id="37010812"/>
<gene>
    <name evidence="1" type="ORF">BCV69DRAFT_110731</name>
</gene>
<evidence type="ECO:0000313" key="2">
    <source>
        <dbReference type="Proteomes" id="UP000245942"/>
    </source>
</evidence>
<name>A0A316UD41_9BASI</name>
<dbReference type="RefSeq" id="XP_025350317.1">
    <property type="nucleotide sequence ID" value="XM_025489078.1"/>
</dbReference>